<comment type="caution">
    <text evidence="1">The sequence shown here is derived from an EMBL/GenBank/DDBJ whole genome shotgun (WGS) entry which is preliminary data.</text>
</comment>
<proteinExistence type="predicted"/>
<reference evidence="1 2" key="1">
    <citation type="journal article" date="2019" name="Nat. Med.">
        <title>A library of human gut bacterial isolates paired with longitudinal multiomics data enables mechanistic microbiome research.</title>
        <authorList>
            <person name="Poyet M."/>
            <person name="Groussin M."/>
            <person name="Gibbons S.M."/>
            <person name="Avila-Pacheco J."/>
            <person name="Jiang X."/>
            <person name="Kearney S.M."/>
            <person name="Perrotta A.R."/>
            <person name="Berdy B."/>
            <person name="Zhao S."/>
            <person name="Lieberman T.D."/>
            <person name="Swanson P.K."/>
            <person name="Smith M."/>
            <person name="Roesemann S."/>
            <person name="Alexander J.E."/>
            <person name="Rich S.A."/>
            <person name="Livny J."/>
            <person name="Vlamakis H."/>
            <person name="Clish C."/>
            <person name="Bullock K."/>
            <person name="Deik A."/>
            <person name="Scott J."/>
            <person name="Pierce K.A."/>
            <person name="Xavier R.J."/>
            <person name="Alm E.J."/>
        </authorList>
    </citation>
    <scope>NUCLEOTIDE SEQUENCE [LARGE SCALE GENOMIC DNA]</scope>
    <source>
        <strain evidence="1 2">BIOML-A2</strain>
    </source>
</reference>
<gene>
    <name evidence="1" type="ORF">GBB04_08630</name>
</gene>
<dbReference type="Proteomes" id="UP000429211">
    <property type="component" value="Unassembled WGS sequence"/>
</dbReference>
<evidence type="ECO:0000313" key="1">
    <source>
        <dbReference type="EMBL" id="KAB7459743.1"/>
    </source>
</evidence>
<dbReference type="EMBL" id="WDPD01000010">
    <property type="protein sequence ID" value="KAB7459743.1"/>
    <property type="molecule type" value="Genomic_DNA"/>
</dbReference>
<dbReference type="AlphaFoldDB" id="A0A7J5TG78"/>
<accession>A0A7J5TG78</accession>
<organism evidence="1 2">
    <name type="scientific">Bifidobacterium dentium</name>
    <dbReference type="NCBI Taxonomy" id="1689"/>
    <lineage>
        <taxon>Bacteria</taxon>
        <taxon>Bacillati</taxon>
        <taxon>Actinomycetota</taxon>
        <taxon>Actinomycetes</taxon>
        <taxon>Bifidobacteriales</taxon>
        <taxon>Bifidobacteriaceae</taxon>
        <taxon>Bifidobacterium</taxon>
    </lineage>
</organism>
<protein>
    <submittedName>
        <fullName evidence="1">Uncharacterized protein</fullName>
    </submittedName>
</protein>
<sequence length="60" mass="6574">MLLPFDELVAVCLDDSGFVSGIDPHPPSASAVMHRQVESALRAFMVFRRPNVMGLSWSGQ</sequence>
<evidence type="ECO:0000313" key="2">
    <source>
        <dbReference type="Proteomes" id="UP000429211"/>
    </source>
</evidence>
<name>A0A7J5TG78_9BIFI</name>
<dbReference type="RefSeq" id="WP_034519595.1">
    <property type="nucleotide sequence ID" value="NZ_CP162919.1"/>
</dbReference>